<evidence type="ECO:0000313" key="8">
    <source>
        <dbReference type="EMBL" id="RDW59050.1"/>
    </source>
</evidence>
<dbReference type="Pfam" id="PF07690">
    <property type="entry name" value="MFS_1"/>
    <property type="match status" value="1"/>
</dbReference>
<dbReference type="CDD" id="cd17323">
    <property type="entry name" value="MFS_Tpo1_MDR_like"/>
    <property type="match status" value="1"/>
</dbReference>
<keyword evidence="9" id="KW-1185">Reference proteome</keyword>
<evidence type="ECO:0000256" key="1">
    <source>
        <dbReference type="ARBA" id="ARBA00004141"/>
    </source>
</evidence>
<dbReference type="PANTHER" id="PTHR23502:SF23">
    <property type="entry name" value="FLUCONAZOLE RESISTANCE PROTEIN 1"/>
    <property type="match status" value="1"/>
</dbReference>
<comment type="subcellular location">
    <subcellularLocation>
        <location evidence="1">Membrane</location>
        <topology evidence="1">Multi-pass membrane protein</topology>
    </subcellularLocation>
</comment>
<sequence length="599" mass="66199">MLDLIREAPIGQAIRSLSRNRLLQHPEEKPDFRLPAQYIALLNGNDPKPKRRISPENEKEDDEAHSQTETGPSRSDTADRSEDPDLEALGATRTLASVRTAPYTNERLRAEQLLEIEKTKTIPIVPQKTSDGVILVDWYTTDDPANPQNWSGWKKSFVVFILCFYTSTIYCAGPIYSTATEGIVDHFGVSPVAASLGLALYVLAYGIGDLLFAPLTEIPIVGRNHVYYLTAIVFWVLSFPAAVVNNFGGLLALRFWMGFFGSPALANGGATVGDLYALIYVPYGLSWWVLSAWCGPAIGPLIGGFAAMAKGWRWPLWEIVWMASAVLVFLLGFMPETSASNILLRRAQRLRKLTGDSRLRSQGEIDQSNLSASSILVSTLVRPMEIMMKDPSIFFVNLYTGYFYGVFYTFFEVFPLVFPPMYGFSLGQTGLAFLSCFVGVLVGLVSYMAYLRWYMIPDNLRHGLREQEHRLVPAIFGSCLLPIGLIIFAWTSNPSIHWAVPLLGVGIFCTGHFFTMQSLFIYIPFSYPKYAASLFAGNSVWRSGTAGGSVVFARPLFINLGVGRGVTLLAGLSTAGIIGTIALYKLGKQLRARSKFAQS</sequence>
<feature type="transmembrane region" description="Helical" evidence="6">
    <location>
        <begin position="565"/>
        <end position="586"/>
    </location>
</feature>
<dbReference type="AlphaFoldDB" id="A0A3D8QBM3"/>
<comment type="caution">
    <text evidence="8">The sequence shown here is derived from an EMBL/GenBank/DDBJ whole genome shotgun (WGS) entry which is preliminary data.</text>
</comment>
<evidence type="ECO:0000256" key="4">
    <source>
        <dbReference type="ARBA" id="ARBA00023136"/>
    </source>
</evidence>
<feature type="transmembrane region" description="Helical" evidence="6">
    <location>
        <begin position="285"/>
        <end position="307"/>
    </location>
</feature>
<feature type="transmembrane region" description="Helical" evidence="6">
    <location>
        <begin position="392"/>
        <end position="411"/>
    </location>
</feature>
<dbReference type="PROSITE" id="PS50850">
    <property type="entry name" value="MFS"/>
    <property type="match status" value="1"/>
</dbReference>
<dbReference type="Gene3D" id="1.20.1250.20">
    <property type="entry name" value="MFS general substrate transporter like domains"/>
    <property type="match status" value="1"/>
</dbReference>
<name>A0A3D8QBM3_9HELO</name>
<feature type="compositionally biased region" description="Basic and acidic residues" evidence="5">
    <location>
        <begin position="53"/>
        <end position="66"/>
    </location>
</feature>
<feature type="transmembrane region" description="Helical" evidence="6">
    <location>
        <begin position="319"/>
        <end position="344"/>
    </location>
</feature>
<evidence type="ECO:0000256" key="5">
    <source>
        <dbReference type="SAM" id="MobiDB-lite"/>
    </source>
</evidence>
<feature type="region of interest" description="Disordered" evidence="5">
    <location>
        <begin position="42"/>
        <end position="83"/>
    </location>
</feature>
<feature type="transmembrane region" description="Helical" evidence="6">
    <location>
        <begin position="188"/>
        <end position="213"/>
    </location>
</feature>
<dbReference type="InterPro" id="IPR036259">
    <property type="entry name" value="MFS_trans_sf"/>
</dbReference>
<feature type="transmembrane region" description="Helical" evidence="6">
    <location>
        <begin position="431"/>
        <end position="450"/>
    </location>
</feature>
<dbReference type="GO" id="GO:0015244">
    <property type="term" value="F:fluconazole transmembrane transporter activity"/>
    <property type="evidence" value="ECO:0007669"/>
    <property type="project" value="TreeGrafter"/>
</dbReference>
<accession>A0A3D8QBM3</accession>
<keyword evidence="4 6" id="KW-0472">Membrane</keyword>
<feature type="transmembrane region" description="Helical" evidence="6">
    <location>
        <begin position="225"/>
        <end position="243"/>
    </location>
</feature>
<feature type="domain" description="Major facilitator superfamily (MFS) profile" evidence="7">
    <location>
        <begin position="151"/>
        <end position="599"/>
    </location>
</feature>
<keyword evidence="3 6" id="KW-1133">Transmembrane helix</keyword>
<dbReference type="GO" id="GO:0005886">
    <property type="term" value="C:plasma membrane"/>
    <property type="evidence" value="ECO:0007669"/>
    <property type="project" value="TreeGrafter"/>
</dbReference>
<evidence type="ECO:0000313" key="9">
    <source>
        <dbReference type="Proteomes" id="UP000256328"/>
    </source>
</evidence>
<dbReference type="InterPro" id="IPR020846">
    <property type="entry name" value="MFS_dom"/>
</dbReference>
<feature type="transmembrane region" description="Helical" evidence="6">
    <location>
        <begin position="157"/>
        <end position="176"/>
    </location>
</feature>
<feature type="transmembrane region" description="Helical" evidence="6">
    <location>
        <begin position="255"/>
        <end position="278"/>
    </location>
</feature>
<keyword evidence="2 6" id="KW-0812">Transmembrane</keyword>
<dbReference type="InterPro" id="IPR011701">
    <property type="entry name" value="MFS"/>
</dbReference>
<evidence type="ECO:0000256" key="6">
    <source>
        <dbReference type="SAM" id="Phobius"/>
    </source>
</evidence>
<organism evidence="8 9">
    <name type="scientific">Coleophoma crateriformis</name>
    <dbReference type="NCBI Taxonomy" id="565419"/>
    <lineage>
        <taxon>Eukaryota</taxon>
        <taxon>Fungi</taxon>
        <taxon>Dikarya</taxon>
        <taxon>Ascomycota</taxon>
        <taxon>Pezizomycotina</taxon>
        <taxon>Leotiomycetes</taxon>
        <taxon>Helotiales</taxon>
        <taxon>Dermateaceae</taxon>
        <taxon>Coleophoma</taxon>
    </lineage>
</organism>
<dbReference type="SUPFAM" id="SSF103473">
    <property type="entry name" value="MFS general substrate transporter"/>
    <property type="match status" value="1"/>
</dbReference>
<dbReference type="OrthoDB" id="3357846at2759"/>
<dbReference type="PANTHER" id="PTHR23502">
    <property type="entry name" value="MAJOR FACILITATOR SUPERFAMILY"/>
    <property type="match status" value="1"/>
</dbReference>
<gene>
    <name evidence="8" type="ORF">BP5796_11974</name>
</gene>
<feature type="transmembrane region" description="Helical" evidence="6">
    <location>
        <begin position="530"/>
        <end position="553"/>
    </location>
</feature>
<dbReference type="Proteomes" id="UP000256328">
    <property type="component" value="Unassembled WGS sequence"/>
</dbReference>
<reference evidence="8 9" key="1">
    <citation type="journal article" date="2018" name="IMA Fungus">
        <title>IMA Genome-F 9: Draft genome sequence of Annulohypoxylon stygium, Aspergillus mulundensis, Berkeleyomyces basicola (syn. Thielaviopsis basicola), Ceratocystis smalleyi, two Cercospora beticola strains, Coleophoma cylindrospora, Fusarium fracticaudum, Phialophora cf. hyalina, and Morchella septimelata.</title>
        <authorList>
            <person name="Wingfield B.D."/>
            <person name="Bills G.F."/>
            <person name="Dong Y."/>
            <person name="Huang W."/>
            <person name="Nel W.J."/>
            <person name="Swalarsk-Parry B.S."/>
            <person name="Vaghefi N."/>
            <person name="Wilken P.M."/>
            <person name="An Z."/>
            <person name="de Beer Z.W."/>
            <person name="De Vos L."/>
            <person name="Chen L."/>
            <person name="Duong T.A."/>
            <person name="Gao Y."/>
            <person name="Hammerbacher A."/>
            <person name="Kikkert J.R."/>
            <person name="Li Y."/>
            <person name="Li H."/>
            <person name="Li K."/>
            <person name="Li Q."/>
            <person name="Liu X."/>
            <person name="Ma X."/>
            <person name="Naidoo K."/>
            <person name="Pethybridge S.J."/>
            <person name="Sun J."/>
            <person name="Steenkamp E.T."/>
            <person name="van der Nest M.A."/>
            <person name="van Wyk S."/>
            <person name="Wingfield M.J."/>
            <person name="Xiong C."/>
            <person name="Yue Q."/>
            <person name="Zhang X."/>
        </authorList>
    </citation>
    <scope>NUCLEOTIDE SEQUENCE [LARGE SCALE GENOMIC DNA]</scope>
    <source>
        <strain evidence="8 9">BP5796</strain>
    </source>
</reference>
<evidence type="ECO:0000256" key="3">
    <source>
        <dbReference type="ARBA" id="ARBA00022989"/>
    </source>
</evidence>
<feature type="transmembrane region" description="Helical" evidence="6">
    <location>
        <begin position="471"/>
        <end position="490"/>
    </location>
</feature>
<feature type="transmembrane region" description="Helical" evidence="6">
    <location>
        <begin position="496"/>
        <end position="523"/>
    </location>
</feature>
<proteinExistence type="predicted"/>
<dbReference type="EMBL" id="PDLN01000020">
    <property type="protein sequence ID" value="RDW59050.1"/>
    <property type="molecule type" value="Genomic_DNA"/>
</dbReference>
<evidence type="ECO:0000259" key="7">
    <source>
        <dbReference type="PROSITE" id="PS50850"/>
    </source>
</evidence>
<dbReference type="GO" id="GO:1990961">
    <property type="term" value="P:xenobiotic detoxification by transmembrane export across the plasma membrane"/>
    <property type="evidence" value="ECO:0007669"/>
    <property type="project" value="TreeGrafter"/>
</dbReference>
<protein>
    <submittedName>
        <fullName evidence="8">Cycloheximide resistance protein</fullName>
    </submittedName>
</protein>
<evidence type="ECO:0000256" key="2">
    <source>
        <dbReference type="ARBA" id="ARBA00022692"/>
    </source>
</evidence>